<name>A0AAV4GWH9_9GAST</name>
<comment type="caution">
    <text evidence="1">The sequence shown here is derived from an EMBL/GenBank/DDBJ whole genome shotgun (WGS) entry which is preliminary data.</text>
</comment>
<keyword evidence="2" id="KW-1185">Reference proteome</keyword>
<sequence length="58" mass="6319">MSLAQDASLACLRGRDLELLEQVATDPGCEHSASEWVLTAYRCSHSIPCEHFLQNASG</sequence>
<evidence type="ECO:0000313" key="1">
    <source>
        <dbReference type="EMBL" id="GFR89298.1"/>
    </source>
</evidence>
<accession>A0AAV4GWH9</accession>
<dbReference type="AlphaFoldDB" id="A0AAV4GWH9"/>
<feature type="non-terminal residue" evidence="1">
    <location>
        <position position="58"/>
    </location>
</feature>
<proteinExistence type="predicted"/>
<evidence type="ECO:0000313" key="2">
    <source>
        <dbReference type="Proteomes" id="UP000762676"/>
    </source>
</evidence>
<reference evidence="1 2" key="1">
    <citation type="journal article" date="2021" name="Elife">
        <title>Chloroplast acquisition without the gene transfer in kleptoplastic sea slugs, Plakobranchus ocellatus.</title>
        <authorList>
            <person name="Maeda T."/>
            <person name="Takahashi S."/>
            <person name="Yoshida T."/>
            <person name="Shimamura S."/>
            <person name="Takaki Y."/>
            <person name="Nagai Y."/>
            <person name="Toyoda A."/>
            <person name="Suzuki Y."/>
            <person name="Arimoto A."/>
            <person name="Ishii H."/>
            <person name="Satoh N."/>
            <person name="Nishiyama T."/>
            <person name="Hasebe M."/>
            <person name="Maruyama T."/>
            <person name="Minagawa J."/>
            <person name="Obokata J."/>
            <person name="Shigenobu S."/>
        </authorList>
    </citation>
    <scope>NUCLEOTIDE SEQUENCE [LARGE SCALE GENOMIC DNA]</scope>
</reference>
<dbReference type="EMBL" id="BMAT01012296">
    <property type="protein sequence ID" value="GFR89298.1"/>
    <property type="molecule type" value="Genomic_DNA"/>
</dbReference>
<gene>
    <name evidence="1" type="ORF">ElyMa_006120800</name>
</gene>
<protein>
    <submittedName>
        <fullName evidence="1">Uncharacterized protein</fullName>
    </submittedName>
</protein>
<dbReference type="Proteomes" id="UP000762676">
    <property type="component" value="Unassembled WGS sequence"/>
</dbReference>
<organism evidence="1 2">
    <name type="scientific">Elysia marginata</name>
    <dbReference type="NCBI Taxonomy" id="1093978"/>
    <lineage>
        <taxon>Eukaryota</taxon>
        <taxon>Metazoa</taxon>
        <taxon>Spiralia</taxon>
        <taxon>Lophotrochozoa</taxon>
        <taxon>Mollusca</taxon>
        <taxon>Gastropoda</taxon>
        <taxon>Heterobranchia</taxon>
        <taxon>Euthyneura</taxon>
        <taxon>Panpulmonata</taxon>
        <taxon>Sacoglossa</taxon>
        <taxon>Placobranchoidea</taxon>
        <taxon>Plakobranchidae</taxon>
        <taxon>Elysia</taxon>
    </lineage>
</organism>